<gene>
    <name evidence="2" type="ORF">ESV85_21505</name>
</gene>
<evidence type="ECO:0000259" key="1">
    <source>
        <dbReference type="Pfam" id="PF05050"/>
    </source>
</evidence>
<dbReference type="PANTHER" id="PTHR34009">
    <property type="entry name" value="PROTEIN STAR"/>
    <property type="match status" value="1"/>
</dbReference>
<dbReference type="Gene3D" id="3.40.50.150">
    <property type="entry name" value="Vaccinia Virus protein VP39"/>
    <property type="match status" value="1"/>
</dbReference>
<sequence>MMKEILRKILPNSVFKILKMFYWDYTNGTSFQSFSGEGEDMILRKIFYKKKTGFYVDIGAYHPKKSSNTYHFYKNGWSGINIDAMPGSMKIFKQLRPRDINVECPIGKDNELIRFYEFEDKALNGFESDKLKNKDQSKPQNVIKRIHELKSKSLNSILNSYLPTEQKIDFMSIDVEGNEMSILEGFDFVKYAPTFILVEIWNYEISHDFTNSVDSLLIYEGYIPIAKTINTVFYERKSN</sequence>
<dbReference type="GO" id="GO:0006888">
    <property type="term" value="P:endoplasmic reticulum to Golgi vesicle-mediated transport"/>
    <property type="evidence" value="ECO:0007669"/>
    <property type="project" value="TreeGrafter"/>
</dbReference>
<dbReference type="Pfam" id="PF05050">
    <property type="entry name" value="Methyltransf_21"/>
    <property type="match status" value="1"/>
</dbReference>
<name>A0A5C7A8L2_9BACT</name>
<dbReference type="GO" id="GO:0005886">
    <property type="term" value="C:plasma membrane"/>
    <property type="evidence" value="ECO:0007669"/>
    <property type="project" value="TreeGrafter"/>
</dbReference>
<dbReference type="InterPro" id="IPR006342">
    <property type="entry name" value="FkbM_mtfrase"/>
</dbReference>
<dbReference type="AlphaFoldDB" id="A0A5C7A8L2"/>
<dbReference type="SUPFAM" id="SSF53335">
    <property type="entry name" value="S-adenosyl-L-methionine-dependent methyltransferases"/>
    <property type="match status" value="1"/>
</dbReference>
<reference evidence="2 3" key="1">
    <citation type="submission" date="2019-08" db="EMBL/GenBank/DDBJ databases">
        <title>Genomes sequence of Algoriphagus aquimarinus ACAM450.</title>
        <authorList>
            <person name="Bowman J.P."/>
        </authorList>
    </citation>
    <scope>NUCLEOTIDE SEQUENCE [LARGE SCALE GENOMIC DNA]</scope>
    <source>
        <strain evidence="2 3">ACAM 450</strain>
    </source>
</reference>
<dbReference type="InterPro" id="IPR053202">
    <property type="entry name" value="EGF_Rcpt_Signaling_Reg"/>
</dbReference>
<evidence type="ECO:0000313" key="2">
    <source>
        <dbReference type="EMBL" id="TXE02417.1"/>
    </source>
</evidence>
<accession>A0A5C7A8L2</accession>
<dbReference type="GO" id="GO:0005737">
    <property type="term" value="C:cytoplasm"/>
    <property type="evidence" value="ECO:0007669"/>
    <property type="project" value="GOC"/>
</dbReference>
<keyword evidence="2" id="KW-0489">Methyltransferase</keyword>
<dbReference type="PANTHER" id="PTHR34009:SF2">
    <property type="entry name" value="PROTEIN STAR"/>
    <property type="match status" value="1"/>
</dbReference>
<dbReference type="EMBL" id="VORW01000032">
    <property type="protein sequence ID" value="TXE02417.1"/>
    <property type="molecule type" value="Genomic_DNA"/>
</dbReference>
<proteinExistence type="predicted"/>
<dbReference type="OrthoDB" id="9801609at2"/>
<evidence type="ECO:0000313" key="3">
    <source>
        <dbReference type="Proteomes" id="UP000321935"/>
    </source>
</evidence>
<dbReference type="GO" id="GO:0016197">
    <property type="term" value="P:endosomal transport"/>
    <property type="evidence" value="ECO:0007669"/>
    <property type="project" value="TreeGrafter"/>
</dbReference>
<organism evidence="2 3">
    <name type="scientific">Algoriphagus aquimarinus</name>
    <dbReference type="NCBI Taxonomy" id="237018"/>
    <lineage>
        <taxon>Bacteria</taxon>
        <taxon>Pseudomonadati</taxon>
        <taxon>Bacteroidota</taxon>
        <taxon>Cytophagia</taxon>
        <taxon>Cytophagales</taxon>
        <taxon>Cyclobacteriaceae</taxon>
        <taxon>Algoriphagus</taxon>
    </lineage>
</organism>
<dbReference type="GO" id="GO:0032259">
    <property type="term" value="P:methylation"/>
    <property type="evidence" value="ECO:0007669"/>
    <property type="project" value="UniProtKB-KW"/>
</dbReference>
<comment type="caution">
    <text evidence="2">The sequence shown here is derived from an EMBL/GenBank/DDBJ whole genome shotgun (WGS) entry which is preliminary data.</text>
</comment>
<dbReference type="Proteomes" id="UP000321935">
    <property type="component" value="Unassembled WGS sequence"/>
</dbReference>
<feature type="domain" description="Methyltransferase FkbM" evidence="1">
    <location>
        <begin position="57"/>
        <end position="206"/>
    </location>
</feature>
<dbReference type="GO" id="GO:0008168">
    <property type="term" value="F:methyltransferase activity"/>
    <property type="evidence" value="ECO:0007669"/>
    <property type="project" value="UniProtKB-KW"/>
</dbReference>
<dbReference type="InterPro" id="IPR029063">
    <property type="entry name" value="SAM-dependent_MTases_sf"/>
</dbReference>
<keyword evidence="2" id="KW-0808">Transferase</keyword>
<protein>
    <submittedName>
        <fullName evidence="2">FkbM family methyltransferase</fullName>
    </submittedName>
</protein>